<keyword evidence="1" id="KW-1133">Transmembrane helix</keyword>
<organism evidence="2 3">
    <name type="scientific">Cymbomonas tetramitiformis</name>
    <dbReference type="NCBI Taxonomy" id="36881"/>
    <lineage>
        <taxon>Eukaryota</taxon>
        <taxon>Viridiplantae</taxon>
        <taxon>Chlorophyta</taxon>
        <taxon>Pyramimonadophyceae</taxon>
        <taxon>Pyramimonadales</taxon>
        <taxon>Pyramimonadaceae</taxon>
        <taxon>Cymbomonas</taxon>
    </lineage>
</organism>
<dbReference type="Proteomes" id="UP001190700">
    <property type="component" value="Unassembled WGS sequence"/>
</dbReference>
<comment type="caution">
    <text evidence="2">The sequence shown here is derived from an EMBL/GenBank/DDBJ whole genome shotgun (WGS) entry which is preliminary data.</text>
</comment>
<evidence type="ECO:0000256" key="1">
    <source>
        <dbReference type="SAM" id="Phobius"/>
    </source>
</evidence>
<reference evidence="2 3" key="1">
    <citation type="journal article" date="2015" name="Genome Biol. Evol.">
        <title>Comparative Genomics of a Bacterivorous Green Alga Reveals Evolutionary Causalities and Consequences of Phago-Mixotrophic Mode of Nutrition.</title>
        <authorList>
            <person name="Burns J.A."/>
            <person name="Paasch A."/>
            <person name="Narechania A."/>
            <person name="Kim E."/>
        </authorList>
    </citation>
    <scope>NUCLEOTIDE SEQUENCE [LARGE SCALE GENOMIC DNA]</scope>
    <source>
        <strain evidence="2 3">PLY_AMNH</strain>
    </source>
</reference>
<accession>A0AAE0H243</accession>
<keyword evidence="1" id="KW-0812">Transmembrane</keyword>
<name>A0AAE0H243_9CHLO</name>
<protein>
    <submittedName>
        <fullName evidence="2">Uncharacterized protein</fullName>
    </submittedName>
</protein>
<sequence>MLAAFATKRLEEPRPHSEKGRTCFILVFIFVFLLSYVTHLLPQQLPRAGPTFQFRNKKRSTLLHLHEFDLEKVLITNETDLADGIRVIVAKGVCGFGNHLNALASAAAFAFLSGRKLIVSAFFFREAFLPPEGFWWGPNETVIERYNTSLLASSRAIDCPYPCTTLGDTAATTVSVLISETEAIFTVACSSHLFQTLADNFLISEELRGQLFNRVLAHLTRRPVEGLVKLQQSWLPVDFASFKEQNVLGVHVRTGDTAFGVEDAAG</sequence>
<gene>
    <name evidence="2" type="ORF">CYMTET_3960</name>
</gene>
<keyword evidence="1" id="KW-0472">Membrane</keyword>
<dbReference type="EMBL" id="LGRX02000433">
    <property type="protein sequence ID" value="KAK3288565.1"/>
    <property type="molecule type" value="Genomic_DNA"/>
</dbReference>
<keyword evidence="3" id="KW-1185">Reference proteome</keyword>
<feature type="transmembrane region" description="Helical" evidence="1">
    <location>
        <begin position="21"/>
        <end position="41"/>
    </location>
</feature>
<evidence type="ECO:0000313" key="2">
    <source>
        <dbReference type="EMBL" id="KAK3288565.1"/>
    </source>
</evidence>
<dbReference type="Gene3D" id="3.40.50.11340">
    <property type="match status" value="1"/>
</dbReference>
<dbReference type="AlphaFoldDB" id="A0AAE0H243"/>
<evidence type="ECO:0000313" key="3">
    <source>
        <dbReference type="Proteomes" id="UP001190700"/>
    </source>
</evidence>
<proteinExistence type="predicted"/>